<dbReference type="RefSeq" id="WP_188752960.1">
    <property type="nucleotide sequence ID" value="NZ_BMIK01000016.1"/>
</dbReference>
<name>A0ABQ1MMQ9_9SPHI</name>
<protein>
    <submittedName>
        <fullName evidence="1">Uncharacterized protein</fullName>
    </submittedName>
</protein>
<proteinExistence type="predicted"/>
<organism evidence="1 2">
    <name type="scientific">Parapedobacter defluvii</name>
    <dbReference type="NCBI Taxonomy" id="2045106"/>
    <lineage>
        <taxon>Bacteria</taxon>
        <taxon>Pseudomonadati</taxon>
        <taxon>Bacteroidota</taxon>
        <taxon>Sphingobacteriia</taxon>
        <taxon>Sphingobacteriales</taxon>
        <taxon>Sphingobacteriaceae</taxon>
        <taxon>Parapedobacter</taxon>
    </lineage>
</organism>
<accession>A0ABQ1MMQ9</accession>
<evidence type="ECO:0000313" key="2">
    <source>
        <dbReference type="Proteomes" id="UP000597338"/>
    </source>
</evidence>
<gene>
    <name evidence="1" type="ORF">GCM10011386_37100</name>
</gene>
<comment type="caution">
    <text evidence="1">The sequence shown here is derived from an EMBL/GenBank/DDBJ whole genome shotgun (WGS) entry which is preliminary data.</text>
</comment>
<evidence type="ECO:0000313" key="1">
    <source>
        <dbReference type="EMBL" id="GGC41561.1"/>
    </source>
</evidence>
<dbReference type="EMBL" id="BMIK01000016">
    <property type="protein sequence ID" value="GGC41561.1"/>
    <property type="molecule type" value="Genomic_DNA"/>
</dbReference>
<keyword evidence="2" id="KW-1185">Reference proteome</keyword>
<reference evidence="2" key="1">
    <citation type="journal article" date="2019" name="Int. J. Syst. Evol. Microbiol.">
        <title>The Global Catalogue of Microorganisms (GCM) 10K type strain sequencing project: providing services to taxonomists for standard genome sequencing and annotation.</title>
        <authorList>
            <consortium name="The Broad Institute Genomics Platform"/>
            <consortium name="The Broad Institute Genome Sequencing Center for Infectious Disease"/>
            <person name="Wu L."/>
            <person name="Ma J."/>
        </authorList>
    </citation>
    <scope>NUCLEOTIDE SEQUENCE [LARGE SCALE GENOMIC DNA]</scope>
    <source>
        <strain evidence="2">CGMCC 1.15342</strain>
    </source>
</reference>
<dbReference type="Proteomes" id="UP000597338">
    <property type="component" value="Unassembled WGS sequence"/>
</dbReference>
<sequence length="89" mass="10296">MRQIHIREAKKDNRVAAINQLMFAASKKQLDSETLEAVWQAVLLGDEKATERLVESMEIYILAVAKLYWNRPFPSKMCCMPGDTLYLTY</sequence>